<dbReference type="EMBL" id="MN739757">
    <property type="protein sequence ID" value="QHT25147.1"/>
    <property type="molecule type" value="Genomic_DNA"/>
</dbReference>
<name>A0A6C0E7J7_9ZZZZ</name>
<sequence length="382" mass="44767">MDWLSTTIICVIIIIIFYVVIYPRITRNNLEENEEYLPDDSEDSKNKQDRINKILDHVESRQNPFGCQYLKDHLQDCYNSSTDENYRSNLKNIIDLFDSYNKNNENTSTQKDFDSKKNKKTGDHCEHGLNPFNDPYFRAYLKDYTNLSKEENRKLVAEFVLNHGKGDILAWLCFEGFYVIPSNVYMNNSKTKSICDLSTISEFSHPSKPQYQHCFCSHNNNNKPSEKYLGRYHSDGILEKLNHQCRAELEDIDENLLTHSMINLDDEVNTNTDIIAKPKISRKISSSLNNLDINVDLDIDVKNEKSHYLRDLIKEQQKTLEMSVYPQDDDDQRLLIGAVGDNVIYLSIPQINLFHYLIQNNILQYLKNNWNNVYAFYVSNQH</sequence>
<feature type="transmembrane region" description="Helical" evidence="1">
    <location>
        <begin position="6"/>
        <end position="25"/>
    </location>
</feature>
<keyword evidence="1" id="KW-0812">Transmembrane</keyword>
<organism evidence="2">
    <name type="scientific">viral metagenome</name>
    <dbReference type="NCBI Taxonomy" id="1070528"/>
    <lineage>
        <taxon>unclassified sequences</taxon>
        <taxon>metagenomes</taxon>
        <taxon>organismal metagenomes</taxon>
    </lineage>
</organism>
<keyword evidence="1" id="KW-0472">Membrane</keyword>
<keyword evidence="1" id="KW-1133">Transmembrane helix</keyword>
<dbReference type="AlphaFoldDB" id="A0A6C0E7J7"/>
<protein>
    <submittedName>
        <fullName evidence="2">Uncharacterized protein</fullName>
    </submittedName>
</protein>
<reference evidence="2" key="1">
    <citation type="journal article" date="2020" name="Nature">
        <title>Giant virus diversity and host interactions through global metagenomics.</title>
        <authorList>
            <person name="Schulz F."/>
            <person name="Roux S."/>
            <person name="Paez-Espino D."/>
            <person name="Jungbluth S."/>
            <person name="Walsh D.A."/>
            <person name="Denef V.J."/>
            <person name="McMahon K.D."/>
            <person name="Konstantinidis K.T."/>
            <person name="Eloe-Fadrosh E.A."/>
            <person name="Kyrpides N.C."/>
            <person name="Woyke T."/>
        </authorList>
    </citation>
    <scope>NUCLEOTIDE SEQUENCE</scope>
    <source>
        <strain evidence="2">GVMAG-M-3300023179-150</strain>
    </source>
</reference>
<evidence type="ECO:0000256" key="1">
    <source>
        <dbReference type="SAM" id="Phobius"/>
    </source>
</evidence>
<proteinExistence type="predicted"/>
<evidence type="ECO:0000313" key="2">
    <source>
        <dbReference type="EMBL" id="QHT25147.1"/>
    </source>
</evidence>
<accession>A0A6C0E7J7</accession>